<feature type="domain" description="FAD dependent oxidoreductase" evidence="6">
    <location>
        <begin position="3"/>
        <end position="216"/>
    </location>
</feature>
<feature type="non-terminal residue" evidence="7">
    <location>
        <position position="285"/>
    </location>
</feature>
<evidence type="ECO:0000259" key="6">
    <source>
        <dbReference type="Pfam" id="PF01266"/>
    </source>
</evidence>
<comment type="similarity">
    <text evidence="2">Belongs to the FAD-dependent glycerol-3-phosphate dehydrogenase family.</text>
</comment>
<keyword evidence="5" id="KW-0560">Oxidoreductase</keyword>
<dbReference type="PANTHER" id="PTHR11985">
    <property type="entry name" value="GLYCEROL-3-PHOSPHATE DEHYDROGENASE"/>
    <property type="match status" value="1"/>
</dbReference>
<dbReference type="Gene3D" id="3.50.50.60">
    <property type="entry name" value="FAD/NAD(P)-binding domain"/>
    <property type="match status" value="2"/>
</dbReference>
<reference evidence="7" key="1">
    <citation type="journal article" date="2014" name="Front. Microbiol.">
        <title>High frequency of phylogenetically diverse reductive dehalogenase-homologous genes in deep subseafloor sedimentary metagenomes.</title>
        <authorList>
            <person name="Kawai M."/>
            <person name="Futagami T."/>
            <person name="Toyoda A."/>
            <person name="Takaki Y."/>
            <person name="Nishi S."/>
            <person name="Hori S."/>
            <person name="Arai W."/>
            <person name="Tsubouchi T."/>
            <person name="Morono Y."/>
            <person name="Uchiyama I."/>
            <person name="Ito T."/>
            <person name="Fujiyama A."/>
            <person name="Inagaki F."/>
            <person name="Takami H."/>
        </authorList>
    </citation>
    <scope>NUCLEOTIDE SEQUENCE</scope>
    <source>
        <strain evidence="7">Expedition CK06-06</strain>
    </source>
</reference>
<dbReference type="GO" id="GO:0004368">
    <property type="term" value="F:glycerol-3-phosphate dehydrogenase (quinone) activity"/>
    <property type="evidence" value="ECO:0007669"/>
    <property type="project" value="InterPro"/>
</dbReference>
<keyword evidence="4" id="KW-0274">FAD</keyword>
<keyword evidence="3" id="KW-0285">Flavoprotein</keyword>
<feature type="non-terminal residue" evidence="7">
    <location>
        <position position="1"/>
    </location>
</feature>
<organism evidence="7">
    <name type="scientific">marine sediment metagenome</name>
    <dbReference type="NCBI Taxonomy" id="412755"/>
    <lineage>
        <taxon>unclassified sequences</taxon>
        <taxon>metagenomes</taxon>
        <taxon>ecological metagenomes</taxon>
    </lineage>
</organism>
<dbReference type="SUPFAM" id="SSF51905">
    <property type="entry name" value="FAD/NAD(P)-binding domain"/>
    <property type="match status" value="1"/>
</dbReference>
<protein>
    <recommendedName>
        <fullName evidence="6">FAD dependent oxidoreductase domain-containing protein</fullName>
    </recommendedName>
</protein>
<dbReference type="Pfam" id="PF01266">
    <property type="entry name" value="DAO"/>
    <property type="match status" value="1"/>
</dbReference>
<dbReference type="GO" id="GO:0046168">
    <property type="term" value="P:glycerol-3-phosphate catabolic process"/>
    <property type="evidence" value="ECO:0007669"/>
    <property type="project" value="TreeGrafter"/>
</dbReference>
<dbReference type="EMBL" id="BARU01020472">
    <property type="protein sequence ID" value="GAH49432.1"/>
    <property type="molecule type" value="Genomic_DNA"/>
</dbReference>
<evidence type="ECO:0000256" key="1">
    <source>
        <dbReference type="ARBA" id="ARBA00001974"/>
    </source>
</evidence>
<dbReference type="AlphaFoldDB" id="X1FWP3"/>
<dbReference type="SUPFAM" id="SSF54373">
    <property type="entry name" value="FAD-linked reductases, C-terminal domain"/>
    <property type="match status" value="1"/>
</dbReference>
<dbReference type="PROSITE" id="PS00978">
    <property type="entry name" value="FAD_G3PDH_2"/>
    <property type="match status" value="1"/>
</dbReference>
<evidence type="ECO:0000256" key="2">
    <source>
        <dbReference type="ARBA" id="ARBA00007330"/>
    </source>
</evidence>
<evidence type="ECO:0000256" key="4">
    <source>
        <dbReference type="ARBA" id="ARBA00022827"/>
    </source>
</evidence>
<name>X1FWP3_9ZZZZ</name>
<evidence type="ECO:0000313" key="7">
    <source>
        <dbReference type="EMBL" id="GAH49432.1"/>
    </source>
</evidence>
<dbReference type="PANTHER" id="PTHR11985:SF35">
    <property type="entry name" value="ANAEROBIC GLYCEROL-3-PHOSPHATE DEHYDROGENASE SUBUNIT A"/>
    <property type="match status" value="1"/>
</dbReference>
<comment type="caution">
    <text evidence="7">The sequence shown here is derived from an EMBL/GenBank/DDBJ whole genome shotgun (WGS) entry which is preliminary data.</text>
</comment>
<evidence type="ECO:0000256" key="3">
    <source>
        <dbReference type="ARBA" id="ARBA00022630"/>
    </source>
</evidence>
<sequence length="285" mass="32901">DTNVDDARLVLESIKESIVNGADAINYVEFKSFIKEDGKIFGIKCLDLEKNIEFEIKGKQVVNATGIWTDQIVEKYPEDIPKPVIRPTKGVHLVFPREKIKNNNALIMRSVDDNRGMFLVPRGNFTLIGTTDTDYKDDLDNPYCTKEDADYIIRAVKYLFPDADLKYDNIISTFAGIRPLVMQKGKSESELSRDHLIFWSDDGLLTITGGKLTTYRKMAEDLFKKLIKHKMFKGIKRKKNFSRQKFIIGLEKSEWQEFIETNNPKLNQDILDYLYQQYGHGAIKI</sequence>
<accession>X1FWP3</accession>
<comment type="cofactor">
    <cofactor evidence="1">
        <name>FAD</name>
        <dbReference type="ChEBI" id="CHEBI:57692"/>
    </cofactor>
</comment>
<dbReference type="InterPro" id="IPR006076">
    <property type="entry name" value="FAD-dep_OxRdtase"/>
</dbReference>
<dbReference type="InterPro" id="IPR000447">
    <property type="entry name" value="G3P_DH_FAD-dep"/>
</dbReference>
<gene>
    <name evidence="7" type="ORF">S03H2_33617</name>
</gene>
<proteinExistence type="inferred from homology"/>
<evidence type="ECO:0000256" key="5">
    <source>
        <dbReference type="ARBA" id="ARBA00023002"/>
    </source>
</evidence>
<dbReference type="InterPro" id="IPR036188">
    <property type="entry name" value="FAD/NAD-bd_sf"/>
</dbReference>